<organism evidence="2 3">
    <name type="scientific">Saccharothrix texasensis</name>
    <dbReference type="NCBI Taxonomy" id="103734"/>
    <lineage>
        <taxon>Bacteria</taxon>
        <taxon>Bacillati</taxon>
        <taxon>Actinomycetota</taxon>
        <taxon>Actinomycetes</taxon>
        <taxon>Pseudonocardiales</taxon>
        <taxon>Pseudonocardiaceae</taxon>
        <taxon>Saccharothrix</taxon>
    </lineage>
</organism>
<evidence type="ECO:0000313" key="2">
    <source>
        <dbReference type="EMBL" id="ROP38584.1"/>
    </source>
</evidence>
<dbReference type="Proteomes" id="UP000268727">
    <property type="component" value="Unassembled WGS sequence"/>
</dbReference>
<gene>
    <name evidence="2" type="ORF">EDD40_3942</name>
</gene>
<evidence type="ECO:0000256" key="1">
    <source>
        <dbReference type="SAM" id="Phobius"/>
    </source>
</evidence>
<keyword evidence="1" id="KW-0812">Transmembrane</keyword>
<name>A0A3N1H7Q8_9PSEU</name>
<proteinExistence type="predicted"/>
<evidence type="ECO:0000313" key="3">
    <source>
        <dbReference type="Proteomes" id="UP000268727"/>
    </source>
</evidence>
<dbReference type="RefSeq" id="WP_123744203.1">
    <property type="nucleotide sequence ID" value="NZ_RJKM01000001.1"/>
</dbReference>
<feature type="transmembrane region" description="Helical" evidence="1">
    <location>
        <begin position="21"/>
        <end position="38"/>
    </location>
</feature>
<reference evidence="2 3" key="1">
    <citation type="submission" date="2018-11" db="EMBL/GenBank/DDBJ databases">
        <title>Sequencing the genomes of 1000 actinobacteria strains.</title>
        <authorList>
            <person name="Klenk H.-P."/>
        </authorList>
    </citation>
    <scope>NUCLEOTIDE SEQUENCE [LARGE SCALE GENOMIC DNA]</scope>
    <source>
        <strain evidence="2 3">DSM 44231</strain>
    </source>
</reference>
<accession>A0A3N1H7Q8</accession>
<comment type="caution">
    <text evidence="2">The sequence shown here is derived from an EMBL/GenBank/DDBJ whole genome shotgun (WGS) entry which is preliminary data.</text>
</comment>
<dbReference type="AlphaFoldDB" id="A0A3N1H7Q8"/>
<keyword evidence="3" id="KW-1185">Reference proteome</keyword>
<feature type="transmembrane region" description="Helical" evidence="1">
    <location>
        <begin position="44"/>
        <end position="60"/>
    </location>
</feature>
<keyword evidence="1" id="KW-1133">Transmembrane helix</keyword>
<sequence length="70" mass="7540">MSNHIGGWLAACANWRPRLRLSAAIVIICIVTVVVTVAAQADVFVALSAVTALFTTALGLERHLARRRRA</sequence>
<protein>
    <submittedName>
        <fullName evidence="2">Uncharacterized protein</fullName>
    </submittedName>
</protein>
<keyword evidence="1" id="KW-0472">Membrane</keyword>
<dbReference type="EMBL" id="RJKM01000001">
    <property type="protein sequence ID" value="ROP38584.1"/>
    <property type="molecule type" value="Genomic_DNA"/>
</dbReference>